<dbReference type="GeneID" id="108735959"/>
<gene>
    <name evidence="3" type="primary">LOC108735959</name>
</gene>
<dbReference type="CTD" id="136040168"/>
<dbReference type="FunCoup" id="A0A1W4WIE1">
    <property type="interactions" value="92"/>
</dbReference>
<dbReference type="RefSeq" id="XP_018323704.1">
    <property type="nucleotide sequence ID" value="XM_018468202.2"/>
</dbReference>
<dbReference type="Gene3D" id="3.30.930.10">
    <property type="entry name" value="Bira Bifunctional Protein, Domain 2"/>
    <property type="match status" value="1"/>
</dbReference>
<organism evidence="2 3">
    <name type="scientific">Agrilus planipennis</name>
    <name type="common">Emerald ash borer</name>
    <name type="synonym">Agrilus marcopoli</name>
    <dbReference type="NCBI Taxonomy" id="224129"/>
    <lineage>
        <taxon>Eukaryota</taxon>
        <taxon>Metazoa</taxon>
        <taxon>Ecdysozoa</taxon>
        <taxon>Arthropoda</taxon>
        <taxon>Hexapoda</taxon>
        <taxon>Insecta</taxon>
        <taxon>Pterygota</taxon>
        <taxon>Neoptera</taxon>
        <taxon>Endopterygota</taxon>
        <taxon>Coleoptera</taxon>
        <taxon>Polyphaga</taxon>
        <taxon>Elateriformia</taxon>
        <taxon>Buprestoidea</taxon>
        <taxon>Buprestidae</taxon>
        <taxon>Agrilinae</taxon>
        <taxon>Agrilus</taxon>
    </lineage>
</organism>
<dbReference type="Pfam" id="PF03129">
    <property type="entry name" value="HGTP_anticodon"/>
    <property type="match status" value="1"/>
</dbReference>
<dbReference type="PANTHER" id="PTHR10745">
    <property type="entry name" value="GLYCYL-TRNA SYNTHETASE/DNA POLYMERASE SUBUNIT GAMMA-2"/>
    <property type="match status" value="1"/>
</dbReference>
<protein>
    <submittedName>
        <fullName evidence="3">DNA polymerase subunit gamma-2, mitochondrial</fullName>
    </submittedName>
</protein>
<accession>A0A1W4WIE1</accession>
<evidence type="ECO:0000313" key="3">
    <source>
        <dbReference type="RefSeq" id="XP_018323704.1"/>
    </source>
</evidence>
<dbReference type="GO" id="GO:0006264">
    <property type="term" value="P:mitochondrial DNA replication"/>
    <property type="evidence" value="ECO:0007669"/>
    <property type="project" value="TreeGrafter"/>
</dbReference>
<dbReference type="InParanoid" id="A0A1W4WIE1"/>
<dbReference type="Proteomes" id="UP000192223">
    <property type="component" value="Unplaced"/>
</dbReference>
<evidence type="ECO:0000259" key="1">
    <source>
        <dbReference type="Pfam" id="PF03129"/>
    </source>
</evidence>
<dbReference type="STRING" id="224129.A0A1W4WIE1"/>
<dbReference type="InterPro" id="IPR027031">
    <property type="entry name" value="Gly-tRNA_synthase/POLG2"/>
</dbReference>
<dbReference type="SUPFAM" id="SSF55681">
    <property type="entry name" value="Class II aaRS and biotin synthetases"/>
    <property type="match status" value="1"/>
</dbReference>
<reference evidence="3" key="1">
    <citation type="submission" date="2025-08" db="UniProtKB">
        <authorList>
            <consortium name="RefSeq"/>
        </authorList>
    </citation>
    <scope>IDENTIFICATION</scope>
    <source>
        <tissue evidence="3">Entire body</tissue>
    </source>
</reference>
<sequence>MSLKKIISLCEKQGFFKKLSVSYDETSDFIHHLKLGPVGAMFQENLRNEWLQNIVIGSKNFNVFLSGPSFVDTFEYAKQMSSERAPFAIAEFLKKETHRSESNIIINNSNEQNDFRNVLLNYGNMETIFRITTFLTKSDAIPFFHKWQRQRKIWWRKISASPGRYNLTDIQENENGRQSVEIKSDFPWGSQVVESMSIYTCEHNRLQPHHLQLKEGRKKISPHFIVSNINLSSMILNFICDAYEEPPYHEGVRPMMRIHRKLAPYKVAFTLSTNAGVMNNLNDLALYLCKQFRNECISTLLTLNAPKVTQEVQWQQYDQMGIPYTVVLNDNTLRNGIAHLRSRDTTLKEQVHISTMLTYLQQIFKNY</sequence>
<proteinExistence type="predicted"/>
<dbReference type="GO" id="GO:0005739">
    <property type="term" value="C:mitochondrion"/>
    <property type="evidence" value="ECO:0007669"/>
    <property type="project" value="TreeGrafter"/>
</dbReference>
<dbReference type="Gene3D" id="3.40.50.800">
    <property type="entry name" value="Anticodon-binding domain"/>
    <property type="match status" value="1"/>
</dbReference>
<dbReference type="InterPro" id="IPR036621">
    <property type="entry name" value="Anticodon-bd_dom_sf"/>
</dbReference>
<dbReference type="AlphaFoldDB" id="A0A1W4WIE1"/>
<keyword evidence="2" id="KW-1185">Reference proteome</keyword>
<evidence type="ECO:0000313" key="2">
    <source>
        <dbReference type="Proteomes" id="UP000192223"/>
    </source>
</evidence>
<dbReference type="InterPro" id="IPR004154">
    <property type="entry name" value="Anticodon-bd"/>
</dbReference>
<dbReference type="PANTHER" id="PTHR10745:SF8">
    <property type="entry name" value="DNA POLYMERASE SUBUNIT GAMMA-2, MITOCHONDRIAL"/>
    <property type="match status" value="1"/>
</dbReference>
<name>A0A1W4WIE1_AGRPL</name>
<dbReference type="InterPro" id="IPR045864">
    <property type="entry name" value="aa-tRNA-synth_II/BPL/LPL"/>
</dbReference>
<dbReference type="KEGG" id="apln:108735959"/>
<dbReference type="OrthoDB" id="5394539at2759"/>
<dbReference type="SUPFAM" id="SSF52954">
    <property type="entry name" value="Class II aaRS ABD-related"/>
    <property type="match status" value="1"/>
</dbReference>
<feature type="domain" description="Anticodon-binding" evidence="1">
    <location>
        <begin position="280"/>
        <end position="362"/>
    </location>
</feature>